<sequence>MTVDDRLAALEARLNLVEDRLAITDLIYRYGPAIDTGSVDDVLALFTADGVYDVDTGLLSGADEIAAMIGGDMHQGFIRQGCSHLMSAPQINIDGDAASVVSYSQLVLREPDGDGFTVFRTTVNHWRLVRTDDGWRVAHRTARKVDGSDEVRALLGSHSGTH</sequence>
<dbReference type="SUPFAM" id="SSF54427">
    <property type="entry name" value="NTF2-like"/>
    <property type="match status" value="1"/>
</dbReference>
<dbReference type="CDD" id="cd00531">
    <property type="entry name" value="NTF2_like"/>
    <property type="match status" value="1"/>
</dbReference>
<accession>A0A0N9NI06</accession>
<proteinExistence type="predicted"/>
<reference evidence="2 3" key="2">
    <citation type="journal article" date="2017" name="Int. J. Syst. Evol. Microbiol.">
        <title>Gordonia phthalatica sp. nov., a di-n-butyl phthalate-degrading bacterium isolated from activated sludge.</title>
        <authorList>
            <person name="Jin D."/>
            <person name="Kong X."/>
            <person name="Jia M."/>
            <person name="Yu X."/>
            <person name="Wang X."/>
            <person name="Zhuang X."/>
            <person name="Deng Y."/>
            <person name="Bai Z."/>
        </authorList>
    </citation>
    <scope>NUCLEOTIDE SEQUENCE [LARGE SCALE GENOMIC DNA]</scope>
    <source>
        <strain evidence="2 3">QH-11</strain>
    </source>
</reference>
<evidence type="ECO:0000313" key="3">
    <source>
        <dbReference type="Proteomes" id="UP000063789"/>
    </source>
</evidence>
<dbReference type="PATRIC" id="fig|1136941.3.peg.2607"/>
<evidence type="ECO:0000259" key="1">
    <source>
        <dbReference type="Pfam" id="PF13577"/>
    </source>
</evidence>
<gene>
    <name evidence="2" type="ORF">ACH46_12805</name>
</gene>
<feature type="domain" description="SnoaL-like" evidence="1">
    <location>
        <begin position="17"/>
        <end position="141"/>
    </location>
</feature>
<evidence type="ECO:0000313" key="2">
    <source>
        <dbReference type="EMBL" id="ALG86866.1"/>
    </source>
</evidence>
<dbReference type="STRING" id="1136941.ACH46_12805"/>
<dbReference type="Pfam" id="PF13577">
    <property type="entry name" value="SnoaL_4"/>
    <property type="match status" value="1"/>
</dbReference>
<organism evidence="2 3">
    <name type="scientific">Gordonia phthalatica</name>
    <dbReference type="NCBI Taxonomy" id="1136941"/>
    <lineage>
        <taxon>Bacteria</taxon>
        <taxon>Bacillati</taxon>
        <taxon>Actinomycetota</taxon>
        <taxon>Actinomycetes</taxon>
        <taxon>Mycobacteriales</taxon>
        <taxon>Gordoniaceae</taxon>
        <taxon>Gordonia</taxon>
    </lineage>
</organism>
<reference evidence="3" key="1">
    <citation type="submission" date="2015-06" db="EMBL/GenBank/DDBJ databases">
        <title>Complete genome sequence and metabolic analysis of phthalate degradation pathway in Gordonia sp. QH-11.</title>
        <authorList>
            <person name="Jin D."/>
            <person name="Kong X."/>
            <person name="Bai Z."/>
        </authorList>
    </citation>
    <scope>NUCLEOTIDE SEQUENCE [LARGE SCALE GENOMIC DNA]</scope>
    <source>
        <strain evidence="3">QH-11</strain>
    </source>
</reference>
<dbReference type="Gene3D" id="3.10.450.50">
    <property type="match status" value="1"/>
</dbReference>
<name>A0A0N9NI06_9ACTN</name>
<dbReference type="EMBL" id="CP011853">
    <property type="protein sequence ID" value="ALG86866.1"/>
    <property type="molecule type" value="Genomic_DNA"/>
</dbReference>
<dbReference type="InterPro" id="IPR032710">
    <property type="entry name" value="NTF2-like_dom_sf"/>
</dbReference>
<dbReference type="KEGG" id="goq:ACH46_12805"/>
<keyword evidence="3" id="KW-1185">Reference proteome</keyword>
<dbReference type="InterPro" id="IPR037401">
    <property type="entry name" value="SnoaL-like"/>
</dbReference>
<dbReference type="AlphaFoldDB" id="A0A0N9NI06"/>
<dbReference type="Proteomes" id="UP000063789">
    <property type="component" value="Chromosome"/>
</dbReference>
<protein>
    <recommendedName>
        <fullName evidence="1">SnoaL-like domain-containing protein</fullName>
    </recommendedName>
</protein>
<dbReference type="OrthoDB" id="8225471at2"/>